<feature type="transmembrane region" description="Helical" evidence="1">
    <location>
        <begin position="565"/>
        <end position="586"/>
    </location>
</feature>
<dbReference type="Proteomes" id="UP000824089">
    <property type="component" value="Unassembled WGS sequence"/>
</dbReference>
<evidence type="ECO:0000256" key="1">
    <source>
        <dbReference type="SAM" id="Phobius"/>
    </source>
</evidence>
<organism evidence="2 3">
    <name type="scientific">Candidatus Egerieisoma faecipullorum</name>
    <dbReference type="NCBI Taxonomy" id="2840963"/>
    <lineage>
        <taxon>Bacteria</taxon>
        <taxon>Bacillati</taxon>
        <taxon>Bacillota</taxon>
        <taxon>Clostridia</taxon>
        <taxon>Eubacteriales</taxon>
        <taxon>Clostridiaceae</taxon>
        <taxon>Clostridiaceae incertae sedis</taxon>
        <taxon>Candidatus Egerieisoma</taxon>
    </lineage>
</organism>
<reference evidence="2" key="1">
    <citation type="submission" date="2020-10" db="EMBL/GenBank/DDBJ databases">
        <authorList>
            <person name="Gilroy R."/>
        </authorList>
    </citation>
    <scope>NUCLEOTIDE SEQUENCE</scope>
    <source>
        <strain evidence="2">CHK195-4489</strain>
    </source>
</reference>
<comment type="caution">
    <text evidence="2">The sequence shown here is derived from an EMBL/GenBank/DDBJ whole genome shotgun (WGS) entry which is preliminary data.</text>
</comment>
<keyword evidence="1" id="KW-0472">Membrane</keyword>
<protein>
    <submittedName>
        <fullName evidence="2">Uncharacterized protein</fullName>
    </submittedName>
</protein>
<feature type="non-terminal residue" evidence="2">
    <location>
        <position position="1"/>
    </location>
</feature>
<reference evidence="2" key="2">
    <citation type="journal article" date="2021" name="PeerJ">
        <title>Extensive microbial diversity within the chicken gut microbiome revealed by metagenomics and culture.</title>
        <authorList>
            <person name="Gilroy R."/>
            <person name="Ravi A."/>
            <person name="Getino M."/>
            <person name="Pursley I."/>
            <person name="Horton D.L."/>
            <person name="Alikhan N.F."/>
            <person name="Baker D."/>
            <person name="Gharbi K."/>
            <person name="Hall N."/>
            <person name="Watson M."/>
            <person name="Adriaenssens E.M."/>
            <person name="Foster-Nyarko E."/>
            <person name="Jarju S."/>
            <person name="Secka A."/>
            <person name="Antonio M."/>
            <person name="Oren A."/>
            <person name="Chaudhuri R.R."/>
            <person name="La Ragione R."/>
            <person name="Hildebrand F."/>
            <person name="Pallen M.J."/>
        </authorList>
    </citation>
    <scope>NUCLEOTIDE SEQUENCE</scope>
    <source>
        <strain evidence="2">CHK195-4489</strain>
    </source>
</reference>
<name>A0A9D1L944_9CLOT</name>
<accession>A0A9D1L944</accession>
<evidence type="ECO:0000313" key="2">
    <source>
        <dbReference type="EMBL" id="HIU29559.1"/>
    </source>
</evidence>
<keyword evidence="1" id="KW-0812">Transmembrane</keyword>
<keyword evidence="1" id="KW-1133">Transmembrane helix</keyword>
<evidence type="ECO:0000313" key="3">
    <source>
        <dbReference type="Proteomes" id="UP000824089"/>
    </source>
</evidence>
<dbReference type="AlphaFoldDB" id="A0A9D1L944"/>
<dbReference type="Gene3D" id="3.20.20.80">
    <property type="entry name" value="Glycosidases"/>
    <property type="match status" value="1"/>
</dbReference>
<gene>
    <name evidence="2" type="ORF">IAD50_04585</name>
</gene>
<proteinExistence type="predicted"/>
<sequence length="594" mass="67854">FISFDQLDGGIYDHTKAYLEGGLSGLWEQLESGPVGYGRYWAEPYFGYYINGDTWVYRKHAYQLTAAGVDFVFLDMSNALTYPEAHIPLFETWLQIRREGGQTPQIVCFTGDRADVFIKDFYTLYENIYKHEKYDELHFLWEGKPLLLGNPFDVDGNLDAQKAIKSNAELLDFYNNEYESVLEQFTIRKSWAWKTDPGYWPWLMDPQSPGTDFEGNVEQISVAIGHHASTSKGRSYVDGVQPDNGKDDFEFSSDTARYGLGFESQFRHAMEMEGNPSVMMITGWNEWTAGKWKAESENQIVGNTPVDFTFVDQFNPEFSRDAEAMKLRDGVGFGDNFYYQMTDYIRRFKGIEEPEQASGQKEISLDGDILQWDGVGPEFRDTIGDTMYRSAQSFGGEYQYINTTGRNDIDYAKVSVWDGNLYFLAAAVDDLVLADDEAWMNLLIDYDGDPETGWEGYDFILNRSREDGFLSVERFVNNSWEFERVGSAPYTVSGRYLTVQVPESLLGGRQNDWFDFKWTDNSTRDGNIMEYMDLGDAAPNDRFNFRFIYEKGFFGKLLDHTAGKILFAAAVVLILGGGIAAAVILVRRKQRTAS</sequence>
<dbReference type="EMBL" id="DVMM01000092">
    <property type="protein sequence ID" value="HIU29559.1"/>
    <property type="molecule type" value="Genomic_DNA"/>
</dbReference>